<protein>
    <submittedName>
        <fullName evidence="2">Uncharacterized protein</fullName>
    </submittedName>
</protein>
<organism evidence="2">
    <name type="scientific">viral metagenome</name>
    <dbReference type="NCBI Taxonomy" id="1070528"/>
    <lineage>
        <taxon>unclassified sequences</taxon>
        <taxon>metagenomes</taxon>
        <taxon>organismal metagenomes</taxon>
    </lineage>
</organism>
<evidence type="ECO:0000313" key="2">
    <source>
        <dbReference type="EMBL" id="QJA87026.1"/>
    </source>
</evidence>
<proteinExistence type="predicted"/>
<feature type="compositionally biased region" description="Polar residues" evidence="1">
    <location>
        <begin position="46"/>
        <end position="58"/>
    </location>
</feature>
<sequence>MWIPIRSEKLHRIVCEIEPALSLVRVRERGETDIIELEKYGIRTEPITQSQGIGAQPTQKKETGA</sequence>
<dbReference type="EMBL" id="MT142677">
    <property type="protein sequence ID" value="QJA87026.1"/>
    <property type="molecule type" value="Genomic_DNA"/>
</dbReference>
<feature type="region of interest" description="Disordered" evidence="1">
    <location>
        <begin position="46"/>
        <end position="65"/>
    </location>
</feature>
<evidence type="ECO:0000256" key="1">
    <source>
        <dbReference type="SAM" id="MobiDB-lite"/>
    </source>
</evidence>
<dbReference type="AlphaFoldDB" id="A0A6M3KXV4"/>
<reference evidence="2" key="1">
    <citation type="submission" date="2020-03" db="EMBL/GenBank/DDBJ databases">
        <title>The deep terrestrial virosphere.</title>
        <authorList>
            <person name="Holmfeldt K."/>
            <person name="Nilsson E."/>
            <person name="Simone D."/>
            <person name="Lopez-Fernandez M."/>
            <person name="Wu X."/>
            <person name="de Brujin I."/>
            <person name="Lundin D."/>
            <person name="Andersson A."/>
            <person name="Bertilsson S."/>
            <person name="Dopson M."/>
        </authorList>
    </citation>
    <scope>NUCLEOTIDE SEQUENCE</scope>
    <source>
        <strain evidence="2">MM415B03059</strain>
    </source>
</reference>
<accession>A0A6M3KXV4</accession>
<gene>
    <name evidence="2" type="ORF">MM415B03059_0004</name>
</gene>
<name>A0A6M3KXV4_9ZZZZ</name>